<dbReference type="EMBL" id="JAGPXD010000005">
    <property type="protein sequence ID" value="KAH7353956.1"/>
    <property type="molecule type" value="Genomic_DNA"/>
</dbReference>
<comment type="caution">
    <text evidence="2">The sequence shown here is derived from an EMBL/GenBank/DDBJ whole genome shotgun (WGS) entry which is preliminary data.</text>
</comment>
<proteinExistence type="predicted"/>
<organism evidence="2 3">
    <name type="scientific">Plectosphaerella cucumerina</name>
    <dbReference type="NCBI Taxonomy" id="40658"/>
    <lineage>
        <taxon>Eukaryota</taxon>
        <taxon>Fungi</taxon>
        <taxon>Dikarya</taxon>
        <taxon>Ascomycota</taxon>
        <taxon>Pezizomycotina</taxon>
        <taxon>Sordariomycetes</taxon>
        <taxon>Hypocreomycetidae</taxon>
        <taxon>Glomerellales</taxon>
        <taxon>Plectosphaerellaceae</taxon>
        <taxon>Plectosphaerella</taxon>
    </lineage>
</organism>
<feature type="compositionally biased region" description="Polar residues" evidence="1">
    <location>
        <begin position="109"/>
        <end position="122"/>
    </location>
</feature>
<gene>
    <name evidence="2" type="ORF">B0T11DRAFT_287694</name>
</gene>
<evidence type="ECO:0000256" key="1">
    <source>
        <dbReference type="SAM" id="MobiDB-lite"/>
    </source>
</evidence>
<sequence>MDVDRDEPAPCLRLPLVRETAPCLPVSAPLFPRPRLRNRLHFRPGVARPELVFDRPPAISFTRRCSTALPPPQLQFVSSLRYRFNDCTRLRPDDSTRLGPPSSVHLLNPQHTAASSPRRTFTASRHGRVAMVRYFPKLDTCTWGTLANTRDATVSPDFSPSELNLAPPRGSPCQGSRYLPACSRLTKIRKPDRWKIRVVNSMRKPRCSPCMLCRSGVRLSNSSDEQATACLPSLKLQQGVANRPLSATAGFPSPGMLHAQALSLDGQPRVADVSQTHNAGRREASPFAASHRLRHGRGWLAWVRATVGAEGGRPWRVCNLTWEVLT</sequence>
<feature type="region of interest" description="Disordered" evidence="1">
    <location>
        <begin position="91"/>
        <end position="122"/>
    </location>
</feature>
<name>A0A8K0TEG7_9PEZI</name>
<dbReference type="Proteomes" id="UP000813385">
    <property type="component" value="Unassembled WGS sequence"/>
</dbReference>
<dbReference type="AlphaFoldDB" id="A0A8K0TEG7"/>
<evidence type="ECO:0000313" key="2">
    <source>
        <dbReference type="EMBL" id="KAH7353956.1"/>
    </source>
</evidence>
<reference evidence="2" key="1">
    <citation type="journal article" date="2021" name="Nat. Commun.">
        <title>Genetic determinants of endophytism in the Arabidopsis root mycobiome.</title>
        <authorList>
            <person name="Mesny F."/>
            <person name="Miyauchi S."/>
            <person name="Thiergart T."/>
            <person name="Pickel B."/>
            <person name="Atanasova L."/>
            <person name="Karlsson M."/>
            <person name="Huettel B."/>
            <person name="Barry K.W."/>
            <person name="Haridas S."/>
            <person name="Chen C."/>
            <person name="Bauer D."/>
            <person name="Andreopoulos W."/>
            <person name="Pangilinan J."/>
            <person name="LaButti K."/>
            <person name="Riley R."/>
            <person name="Lipzen A."/>
            <person name="Clum A."/>
            <person name="Drula E."/>
            <person name="Henrissat B."/>
            <person name="Kohler A."/>
            <person name="Grigoriev I.V."/>
            <person name="Martin F.M."/>
            <person name="Hacquard S."/>
        </authorList>
    </citation>
    <scope>NUCLEOTIDE SEQUENCE</scope>
    <source>
        <strain evidence="2">MPI-CAGE-AT-0016</strain>
    </source>
</reference>
<protein>
    <submittedName>
        <fullName evidence="2">Uncharacterized protein</fullName>
    </submittedName>
</protein>
<accession>A0A8K0TEG7</accession>
<keyword evidence="3" id="KW-1185">Reference proteome</keyword>
<evidence type="ECO:0000313" key="3">
    <source>
        <dbReference type="Proteomes" id="UP000813385"/>
    </source>
</evidence>